<dbReference type="Gene3D" id="2.60.410.10">
    <property type="entry name" value="D-Ala-D-Ala carboxypeptidase, C-terminal domain"/>
    <property type="match status" value="1"/>
</dbReference>
<comment type="caution">
    <text evidence="18">The sequence shown here is derived from an EMBL/GenBank/DDBJ whole genome shotgun (WGS) entry which is preliminary data.</text>
</comment>
<dbReference type="GO" id="GO:0004180">
    <property type="term" value="F:carboxypeptidase activity"/>
    <property type="evidence" value="ECO:0007669"/>
    <property type="project" value="UniProtKB-KW"/>
</dbReference>
<dbReference type="InterPro" id="IPR001967">
    <property type="entry name" value="Peptidase_S11_N"/>
</dbReference>
<name>A0ABR7HHS4_9FIRM</name>
<dbReference type="Pfam" id="PF00768">
    <property type="entry name" value="Peptidase_S11"/>
    <property type="match status" value="1"/>
</dbReference>
<evidence type="ECO:0000256" key="3">
    <source>
        <dbReference type="ARBA" id="ARBA00007164"/>
    </source>
</evidence>
<dbReference type="PROSITE" id="PS51257">
    <property type="entry name" value="PROKAR_LIPOPROTEIN"/>
    <property type="match status" value="1"/>
</dbReference>
<keyword evidence="11" id="KW-0961">Cell wall biogenesis/degradation</keyword>
<keyword evidence="8" id="KW-0378">Hydrolase</keyword>
<keyword evidence="14" id="KW-0472">Membrane</keyword>
<evidence type="ECO:0000256" key="14">
    <source>
        <dbReference type="SAM" id="Phobius"/>
    </source>
</evidence>
<keyword evidence="6" id="KW-0645">Protease</keyword>
<gene>
    <name evidence="18" type="ORF">H8R91_00690</name>
</gene>
<organism evidence="18 19">
    <name type="scientific">Ruminococcus intestinalis</name>
    <dbReference type="NCBI Taxonomy" id="2763066"/>
    <lineage>
        <taxon>Bacteria</taxon>
        <taxon>Bacillati</taxon>
        <taxon>Bacillota</taxon>
        <taxon>Clostridia</taxon>
        <taxon>Eubacteriales</taxon>
        <taxon>Oscillospiraceae</taxon>
        <taxon>Ruminococcus</taxon>
    </lineage>
</organism>
<feature type="chain" id="PRO_5045440426" description="serine-type D-Ala-D-Ala carboxypeptidase" evidence="15">
    <location>
        <begin position="29"/>
        <end position="450"/>
    </location>
</feature>
<keyword evidence="19" id="KW-1185">Reference proteome</keyword>
<evidence type="ECO:0000256" key="8">
    <source>
        <dbReference type="ARBA" id="ARBA00022801"/>
    </source>
</evidence>
<comment type="function">
    <text evidence="1">Removes C-terminal D-alanyl residues from sugar-peptide cell wall precursors.</text>
</comment>
<evidence type="ECO:0000256" key="2">
    <source>
        <dbReference type="ARBA" id="ARBA00004752"/>
    </source>
</evidence>
<evidence type="ECO:0000256" key="15">
    <source>
        <dbReference type="SAM" id="SignalP"/>
    </source>
</evidence>
<dbReference type="InterPro" id="IPR012338">
    <property type="entry name" value="Beta-lactam/transpept-like"/>
</dbReference>
<evidence type="ECO:0000256" key="13">
    <source>
        <dbReference type="RuleBase" id="RU004016"/>
    </source>
</evidence>
<dbReference type="PANTHER" id="PTHR21581">
    <property type="entry name" value="D-ALANYL-D-ALANINE CARBOXYPEPTIDASE"/>
    <property type="match status" value="1"/>
</dbReference>
<proteinExistence type="inferred from homology"/>
<protein>
    <recommendedName>
        <fullName evidence="4">serine-type D-Ala-D-Ala carboxypeptidase</fullName>
        <ecNumber evidence="4">3.4.16.4</ecNumber>
    </recommendedName>
</protein>
<feature type="domain" description="Peptidase S11 D-alanyl-D-alanine carboxypeptidase A N-terminal" evidence="16">
    <location>
        <begin position="36"/>
        <end position="269"/>
    </location>
</feature>
<comment type="similarity">
    <text evidence="3 13">Belongs to the peptidase S11 family.</text>
</comment>
<keyword evidence="7 15" id="KW-0732">Signal</keyword>
<dbReference type="InterPro" id="IPR015956">
    <property type="entry name" value="Peniciliin-bd_prot_C_sf"/>
</dbReference>
<keyword evidence="14" id="KW-0812">Transmembrane</keyword>
<dbReference type="PANTHER" id="PTHR21581:SF6">
    <property type="entry name" value="TRAFFICKING PROTEIN PARTICLE COMPLEX SUBUNIT 12"/>
    <property type="match status" value="1"/>
</dbReference>
<evidence type="ECO:0000259" key="16">
    <source>
        <dbReference type="Pfam" id="PF00768"/>
    </source>
</evidence>
<keyword evidence="14" id="KW-1133">Transmembrane helix</keyword>
<dbReference type="Gene3D" id="3.40.710.10">
    <property type="entry name" value="DD-peptidase/beta-lactamase superfamily"/>
    <property type="match status" value="1"/>
</dbReference>
<dbReference type="SUPFAM" id="SSF69189">
    <property type="entry name" value="Penicillin-binding protein associated domain"/>
    <property type="match status" value="1"/>
</dbReference>
<dbReference type="InterPro" id="IPR012907">
    <property type="entry name" value="Peptidase_S11_C"/>
</dbReference>
<dbReference type="RefSeq" id="WP_186934483.1">
    <property type="nucleotide sequence ID" value="NZ_JACOPS010000001.1"/>
</dbReference>
<evidence type="ECO:0000256" key="9">
    <source>
        <dbReference type="ARBA" id="ARBA00022960"/>
    </source>
</evidence>
<evidence type="ECO:0000313" key="19">
    <source>
        <dbReference type="Proteomes" id="UP000636755"/>
    </source>
</evidence>
<evidence type="ECO:0000256" key="11">
    <source>
        <dbReference type="ARBA" id="ARBA00023316"/>
    </source>
</evidence>
<evidence type="ECO:0000256" key="7">
    <source>
        <dbReference type="ARBA" id="ARBA00022729"/>
    </source>
</evidence>
<keyword evidence="10" id="KW-0573">Peptidoglycan synthesis</keyword>
<evidence type="ECO:0000256" key="12">
    <source>
        <dbReference type="ARBA" id="ARBA00034000"/>
    </source>
</evidence>
<feature type="transmembrane region" description="Helical" evidence="14">
    <location>
        <begin position="411"/>
        <end position="429"/>
    </location>
</feature>
<dbReference type="InterPro" id="IPR037167">
    <property type="entry name" value="Peptidase_S11_C_sf"/>
</dbReference>
<evidence type="ECO:0000259" key="17">
    <source>
        <dbReference type="Pfam" id="PF07943"/>
    </source>
</evidence>
<comment type="pathway">
    <text evidence="2">Cell wall biogenesis; peptidoglycan biosynthesis.</text>
</comment>
<dbReference type="Proteomes" id="UP000636755">
    <property type="component" value="Unassembled WGS sequence"/>
</dbReference>
<dbReference type="SUPFAM" id="SSF56601">
    <property type="entry name" value="beta-lactamase/transpeptidase-like"/>
    <property type="match status" value="1"/>
</dbReference>
<evidence type="ECO:0000256" key="10">
    <source>
        <dbReference type="ARBA" id="ARBA00022984"/>
    </source>
</evidence>
<keyword evidence="5 18" id="KW-0121">Carboxypeptidase</keyword>
<feature type="domain" description="Peptidase S11 D-Ala-D-Ala carboxypeptidase A C-terminal" evidence="17">
    <location>
        <begin position="311"/>
        <end position="393"/>
    </location>
</feature>
<dbReference type="EC" id="3.4.16.4" evidence="4"/>
<keyword evidence="9" id="KW-0133">Cell shape</keyword>
<sequence length="450" mass="50289">MKRKFIRVLSVLCTLVVLACVFAPTAGAASFTNSVATKSESILLVNTDTGQTVYEKEADTKRYPASTTKIMTYIVVIENVDDIENTRVTIKKDVLDKLKGTGSSVANLEAHIGKTMSVKDLLYSMMVPSGNDAAMTLADYVGGGSIDKFVDMMNDKAKELGLKNTHFKNPDGLHDEDHYTTARDMYTMASYALKLPYFEEITNTTEYYCEGDDEPLTTTNYLIDQWRGGDYYYMYAKGIKTGTTDQAGRCLVTSASADGYSYLLVLLKAPYKEGVEEEYYTFTDAADLFRWALTSLELNTVASTKTPICEQKVKLSWGKDSVLLVPEKNFSAIVPSDYEEKWITIETNVPDEVDAPLDTNTVVGTATIYYQDDKMTEKQELATVNLVPSEKVELSGFLYVMNVIGTIMKSYWFLVAVGVIVIILVIYYITSKINRKKAKAAKKVKHYRNL</sequence>
<evidence type="ECO:0000256" key="4">
    <source>
        <dbReference type="ARBA" id="ARBA00012448"/>
    </source>
</evidence>
<evidence type="ECO:0000256" key="6">
    <source>
        <dbReference type="ARBA" id="ARBA00022670"/>
    </source>
</evidence>
<dbReference type="InterPro" id="IPR018044">
    <property type="entry name" value="Peptidase_S11"/>
</dbReference>
<dbReference type="PRINTS" id="PR00725">
    <property type="entry name" value="DADACBPTASE1"/>
</dbReference>
<feature type="signal peptide" evidence="15">
    <location>
        <begin position="1"/>
        <end position="28"/>
    </location>
</feature>
<reference evidence="18 19" key="1">
    <citation type="submission" date="2020-08" db="EMBL/GenBank/DDBJ databases">
        <title>Genome public.</title>
        <authorList>
            <person name="Liu C."/>
            <person name="Sun Q."/>
        </authorList>
    </citation>
    <scope>NUCLEOTIDE SEQUENCE [LARGE SCALE GENOMIC DNA]</scope>
    <source>
        <strain evidence="18 19">NSJ-71</strain>
    </source>
</reference>
<dbReference type="EMBL" id="JACOPS010000001">
    <property type="protein sequence ID" value="MBC5727062.1"/>
    <property type="molecule type" value="Genomic_DNA"/>
</dbReference>
<comment type="catalytic activity">
    <reaction evidence="12">
        <text>Preferential cleavage: (Ac)2-L-Lys-D-Ala-|-D-Ala. Also transpeptidation of peptidyl-alanyl moieties that are N-acyl substituents of D-alanine.</text>
        <dbReference type="EC" id="3.4.16.4"/>
    </reaction>
</comment>
<accession>A0ABR7HHS4</accession>
<evidence type="ECO:0000256" key="1">
    <source>
        <dbReference type="ARBA" id="ARBA00003217"/>
    </source>
</evidence>
<dbReference type="Pfam" id="PF07943">
    <property type="entry name" value="PBP5_C"/>
    <property type="match status" value="1"/>
</dbReference>
<evidence type="ECO:0000256" key="5">
    <source>
        <dbReference type="ARBA" id="ARBA00022645"/>
    </source>
</evidence>
<evidence type="ECO:0000313" key="18">
    <source>
        <dbReference type="EMBL" id="MBC5727062.1"/>
    </source>
</evidence>